<evidence type="ECO:0000313" key="3">
    <source>
        <dbReference type="Proteomes" id="UP000316270"/>
    </source>
</evidence>
<reference evidence="2 3" key="1">
    <citation type="submission" date="2019-07" db="EMBL/GenBank/DDBJ databases">
        <title>Finished genome of Venturia effusa.</title>
        <authorList>
            <person name="Young C.A."/>
            <person name="Cox M.P."/>
            <person name="Ganley A.R.D."/>
            <person name="David W.J."/>
        </authorList>
    </citation>
    <scope>NUCLEOTIDE SEQUENCE [LARGE SCALE GENOMIC DNA]</scope>
    <source>
        <strain evidence="3">albino</strain>
    </source>
</reference>
<name>A0A517LMN3_9PEZI</name>
<evidence type="ECO:0000256" key="1">
    <source>
        <dbReference type="SAM" id="SignalP"/>
    </source>
</evidence>
<dbReference type="EMBL" id="CP042200">
    <property type="protein sequence ID" value="QDS76910.1"/>
    <property type="molecule type" value="Genomic_DNA"/>
</dbReference>
<feature type="chain" id="PRO_5022042713" evidence="1">
    <location>
        <begin position="19"/>
        <end position="91"/>
    </location>
</feature>
<keyword evidence="3" id="KW-1185">Reference proteome</keyword>
<dbReference type="AlphaFoldDB" id="A0A517LMN3"/>
<feature type="signal peptide" evidence="1">
    <location>
        <begin position="1"/>
        <end position="18"/>
    </location>
</feature>
<evidence type="ECO:0000313" key="2">
    <source>
        <dbReference type="EMBL" id="QDS76910.1"/>
    </source>
</evidence>
<keyword evidence="1" id="KW-0732">Signal</keyword>
<dbReference type="Proteomes" id="UP000316270">
    <property type="component" value="Chromosome 16"/>
</dbReference>
<sequence>MQFSAFLLVVTSIGGTVAAPADAAAQTQDLAEVTGKCTSGFRYCGAWLNGLNQGYHLDYDSLYLCKPDHSVRKISRCLNQHCIDKPAAHCG</sequence>
<protein>
    <submittedName>
        <fullName evidence="2">Uncharacterized protein</fullName>
    </submittedName>
</protein>
<proteinExistence type="predicted"/>
<accession>A0A517LMN3</accession>
<organism evidence="2 3">
    <name type="scientific">Venturia effusa</name>
    <dbReference type="NCBI Taxonomy" id="50376"/>
    <lineage>
        <taxon>Eukaryota</taxon>
        <taxon>Fungi</taxon>
        <taxon>Dikarya</taxon>
        <taxon>Ascomycota</taxon>
        <taxon>Pezizomycotina</taxon>
        <taxon>Dothideomycetes</taxon>
        <taxon>Pleosporomycetidae</taxon>
        <taxon>Venturiales</taxon>
        <taxon>Venturiaceae</taxon>
        <taxon>Venturia</taxon>
    </lineage>
</organism>
<gene>
    <name evidence="2" type="ORF">FKW77_004203</name>
</gene>